<proteinExistence type="predicted"/>
<comment type="subcellular location">
    <subcellularLocation>
        <location evidence="1">Nucleus</location>
    </subcellularLocation>
</comment>
<dbReference type="PANTHER" id="PTHR46910:SF3">
    <property type="entry name" value="HALOTOLERANCE PROTEIN 9-RELATED"/>
    <property type="match status" value="1"/>
</dbReference>
<evidence type="ECO:0000256" key="5">
    <source>
        <dbReference type="SAM" id="MobiDB-lite"/>
    </source>
</evidence>
<dbReference type="GO" id="GO:0003677">
    <property type="term" value="F:DNA binding"/>
    <property type="evidence" value="ECO:0007669"/>
    <property type="project" value="UniProtKB-KW"/>
</dbReference>
<keyword evidence="8" id="KW-1185">Reference proteome</keyword>
<comment type="caution">
    <text evidence="7">The sequence shown here is derived from an EMBL/GenBank/DDBJ whole genome shotgun (WGS) entry which is preliminary data.</text>
</comment>
<feature type="domain" description="Xylanolytic transcriptional activator regulatory" evidence="6">
    <location>
        <begin position="310"/>
        <end position="543"/>
    </location>
</feature>
<feature type="region of interest" description="Disordered" evidence="5">
    <location>
        <begin position="1"/>
        <end position="24"/>
    </location>
</feature>
<evidence type="ECO:0000256" key="1">
    <source>
        <dbReference type="ARBA" id="ARBA00004123"/>
    </source>
</evidence>
<evidence type="ECO:0000313" key="8">
    <source>
        <dbReference type="Proteomes" id="UP000242875"/>
    </source>
</evidence>
<dbReference type="EMBL" id="MVBO01000205">
    <property type="protein sequence ID" value="OZJ01997.1"/>
    <property type="molecule type" value="Genomic_DNA"/>
</dbReference>
<protein>
    <recommendedName>
        <fullName evidence="6">Xylanolytic transcriptional activator regulatory domain-containing protein</fullName>
    </recommendedName>
</protein>
<keyword evidence="2" id="KW-0479">Metal-binding</keyword>
<dbReference type="GO" id="GO:0006351">
    <property type="term" value="P:DNA-templated transcription"/>
    <property type="evidence" value="ECO:0007669"/>
    <property type="project" value="InterPro"/>
</dbReference>
<accession>A0A261XUE8</accession>
<keyword evidence="3" id="KW-0238">DNA-binding</keyword>
<organism evidence="7 8">
    <name type="scientific">Bifiguratus adelaidae</name>
    <dbReference type="NCBI Taxonomy" id="1938954"/>
    <lineage>
        <taxon>Eukaryota</taxon>
        <taxon>Fungi</taxon>
        <taxon>Fungi incertae sedis</taxon>
        <taxon>Mucoromycota</taxon>
        <taxon>Mucoromycotina</taxon>
        <taxon>Endogonomycetes</taxon>
        <taxon>Endogonales</taxon>
        <taxon>Endogonales incertae sedis</taxon>
        <taxon>Bifiguratus</taxon>
    </lineage>
</organism>
<dbReference type="CDD" id="cd12148">
    <property type="entry name" value="fungal_TF_MHR"/>
    <property type="match status" value="1"/>
</dbReference>
<evidence type="ECO:0000256" key="2">
    <source>
        <dbReference type="ARBA" id="ARBA00022723"/>
    </source>
</evidence>
<reference evidence="7 8" key="1">
    <citation type="journal article" date="2017" name="Mycologia">
        <title>Bifiguratus adelaidae, gen. et sp. nov., a new member of Mucoromycotina in endophytic and soil-dwelling habitats.</title>
        <authorList>
            <person name="Torres-Cruz T.J."/>
            <person name="Billingsley Tobias T.L."/>
            <person name="Almatruk M."/>
            <person name="Hesse C."/>
            <person name="Kuske C.R."/>
            <person name="Desiro A."/>
            <person name="Benucci G.M."/>
            <person name="Bonito G."/>
            <person name="Stajich J.E."/>
            <person name="Dunlap C."/>
            <person name="Arnold A.E."/>
            <person name="Porras-Alfaro A."/>
        </authorList>
    </citation>
    <scope>NUCLEOTIDE SEQUENCE [LARGE SCALE GENOMIC DNA]</scope>
    <source>
        <strain evidence="7 8">AZ0501</strain>
    </source>
</reference>
<evidence type="ECO:0000313" key="7">
    <source>
        <dbReference type="EMBL" id="OZJ01997.1"/>
    </source>
</evidence>
<dbReference type="AlphaFoldDB" id="A0A261XUE8"/>
<dbReference type="PANTHER" id="PTHR46910">
    <property type="entry name" value="TRANSCRIPTION FACTOR PDR1"/>
    <property type="match status" value="1"/>
</dbReference>
<dbReference type="Pfam" id="PF04082">
    <property type="entry name" value="Fungal_trans"/>
    <property type="match status" value="1"/>
</dbReference>
<dbReference type="GO" id="GO:0005634">
    <property type="term" value="C:nucleus"/>
    <property type="evidence" value="ECO:0007669"/>
    <property type="project" value="UniProtKB-SubCell"/>
</dbReference>
<keyword evidence="4" id="KW-0539">Nucleus</keyword>
<dbReference type="Proteomes" id="UP000242875">
    <property type="component" value="Unassembled WGS sequence"/>
</dbReference>
<dbReference type="InterPro" id="IPR050987">
    <property type="entry name" value="AtrR-like"/>
</dbReference>
<name>A0A261XUE8_9FUNG</name>
<sequence length="656" mass="72412">MDPHWTDQPSLIPLSVSPNLQTTPTQESPIIKVQASAAIAVPVDYLSLAPGPTVPLDRTPSPLLADTIPSPFLSPEFCDHTPPPLQHRQPEFSRCPECILIANSKKKSKSTDTIDEDFTKLHMLHDSKERAHHEENDYWQRPTTVHPIAHHLENQQTTQDYLTPELGISTMAASYGYHNMSPDEPVGLLSSHFSNIHFSSAGSSPNISPPSVEGSDYFSLPSPYASPDHVDTLSPSNVPVLDQLSGQSSSHRAISPGDIWENAGTNLVLTPLSNDPGAIYIGTQEPSTLSNMNTAQQEGVQSSQLAEMLTNYLLRVHPRIPILNTRRIIQISKNLQRSMAEQFRLDSVLAVGARCANFKSEIDEHEKHGLAEFFANKAVNMVEHLGQELGWEACQGLILLFLYVGQMSDDFGQNEYVRKAAENDGDWQEMDDEERSHCVTWWICYTLEQWACAANGTRPLMSIQEADIPSAELFDAQAPSSEVFQMPFAKETGPCITFKADAIVQIIRLTKILNTIMSLSYSSDTQQYARETIDNVEARLSAWMAAIKPKYALRSVAPDLEIMADAKYRFGSQALTLTLSISGPSSQQGGNVNQFVNSSESNASQSMWNNNNVTSGDAINSFNAIVTDYSIGPNFDLMSPTTSNRRNLQSMPSSLN</sequence>
<evidence type="ECO:0000256" key="4">
    <source>
        <dbReference type="ARBA" id="ARBA00023242"/>
    </source>
</evidence>
<dbReference type="GO" id="GO:0008270">
    <property type="term" value="F:zinc ion binding"/>
    <property type="evidence" value="ECO:0007669"/>
    <property type="project" value="InterPro"/>
</dbReference>
<dbReference type="GO" id="GO:0003700">
    <property type="term" value="F:DNA-binding transcription factor activity"/>
    <property type="evidence" value="ECO:0007669"/>
    <property type="project" value="InterPro"/>
</dbReference>
<evidence type="ECO:0000259" key="6">
    <source>
        <dbReference type="Pfam" id="PF04082"/>
    </source>
</evidence>
<gene>
    <name evidence="7" type="ORF">BZG36_04725</name>
</gene>
<evidence type="ECO:0000256" key="3">
    <source>
        <dbReference type="ARBA" id="ARBA00023125"/>
    </source>
</evidence>
<dbReference type="InterPro" id="IPR007219">
    <property type="entry name" value="XnlR_reg_dom"/>
</dbReference>